<dbReference type="Proteomes" id="UP001224418">
    <property type="component" value="Unassembled WGS sequence"/>
</dbReference>
<dbReference type="EMBL" id="JAUSWN010000005">
    <property type="protein sequence ID" value="MDQ0479096.1"/>
    <property type="molecule type" value="Genomic_DNA"/>
</dbReference>
<evidence type="ECO:0000313" key="3">
    <source>
        <dbReference type="Proteomes" id="UP001224418"/>
    </source>
</evidence>
<feature type="region of interest" description="Disordered" evidence="1">
    <location>
        <begin position="48"/>
        <end position="181"/>
    </location>
</feature>
<comment type="caution">
    <text evidence="2">The sequence shown here is derived from an EMBL/GenBank/DDBJ whole genome shotgun (WGS) entry which is preliminary data.</text>
</comment>
<organism evidence="2 3">
    <name type="scientific">Hathewaya limosa</name>
    <name type="common">Clostridium limosum</name>
    <dbReference type="NCBI Taxonomy" id="1536"/>
    <lineage>
        <taxon>Bacteria</taxon>
        <taxon>Bacillati</taxon>
        <taxon>Bacillota</taxon>
        <taxon>Clostridia</taxon>
        <taxon>Eubacteriales</taxon>
        <taxon>Clostridiaceae</taxon>
        <taxon>Hathewaya</taxon>
    </lineage>
</organism>
<protein>
    <submittedName>
        <fullName evidence="2">Multidrug efflux pump subunit AcrB</fullName>
    </submittedName>
</protein>
<feature type="compositionally biased region" description="Basic and acidic residues" evidence="1">
    <location>
        <begin position="48"/>
        <end position="66"/>
    </location>
</feature>
<keyword evidence="3" id="KW-1185">Reference proteome</keyword>
<dbReference type="RefSeq" id="WP_307355205.1">
    <property type="nucleotide sequence ID" value="NZ_BAAACJ010000009.1"/>
</dbReference>
<feature type="compositionally biased region" description="Basic and acidic residues" evidence="1">
    <location>
        <begin position="100"/>
        <end position="116"/>
    </location>
</feature>
<dbReference type="Pfam" id="PF20187">
    <property type="entry name" value="DUF6550"/>
    <property type="match status" value="1"/>
</dbReference>
<feature type="compositionally biased region" description="Basic and acidic residues" evidence="1">
    <location>
        <begin position="125"/>
        <end position="144"/>
    </location>
</feature>
<sequence length="181" mass="20007">MRKFNFNLKKNLVVSLLIVLAISLGLGLAFHINKAPKNKDKQVLSEVKKKDEVKVDEIKTDNEQKIKVPVINNSNGTEKSSQSNGESNNTGNEKTQIVPKKPEPPKEKPKTTDDTKNKKKVPTYPEKEVKPQKETTPKGGEKNSKGQVYFPGFGWVDDSGANKGENVTSDGDIDKQVGTMD</sequence>
<evidence type="ECO:0000256" key="1">
    <source>
        <dbReference type="SAM" id="MobiDB-lite"/>
    </source>
</evidence>
<feature type="compositionally biased region" description="Polar residues" evidence="1">
    <location>
        <begin position="71"/>
        <end position="95"/>
    </location>
</feature>
<reference evidence="2 3" key="1">
    <citation type="submission" date="2023-07" db="EMBL/GenBank/DDBJ databases">
        <title>Genomic Encyclopedia of Type Strains, Phase IV (KMG-IV): sequencing the most valuable type-strain genomes for metagenomic binning, comparative biology and taxonomic classification.</title>
        <authorList>
            <person name="Goeker M."/>
        </authorList>
    </citation>
    <scope>NUCLEOTIDE SEQUENCE [LARGE SCALE GENOMIC DNA]</scope>
    <source>
        <strain evidence="2 3">DSM 1400</strain>
    </source>
</reference>
<proteinExistence type="predicted"/>
<accession>A0ABU0JS60</accession>
<name>A0ABU0JS60_HATLI</name>
<evidence type="ECO:0000313" key="2">
    <source>
        <dbReference type="EMBL" id="MDQ0479096.1"/>
    </source>
</evidence>
<dbReference type="InterPro" id="IPR046680">
    <property type="entry name" value="DUF6550"/>
</dbReference>
<gene>
    <name evidence="2" type="ORF">QOZ93_000825</name>
</gene>